<dbReference type="EMBL" id="PECK01000003">
    <property type="protein sequence ID" value="TDZ96073.1"/>
    <property type="molecule type" value="Genomic_DNA"/>
</dbReference>
<name>A0A4R8SGM6_9MYCO</name>
<dbReference type="AlphaFoldDB" id="A0A4R8SGM6"/>
<organism evidence="1 4">
    <name type="scientific">Mycobacteroides salmoniphilum</name>
    <dbReference type="NCBI Taxonomy" id="404941"/>
    <lineage>
        <taxon>Bacteria</taxon>
        <taxon>Bacillati</taxon>
        <taxon>Actinomycetota</taxon>
        <taxon>Actinomycetes</taxon>
        <taxon>Mycobacteriales</taxon>
        <taxon>Mycobacteriaceae</taxon>
        <taxon>Mycobacteroides</taxon>
    </lineage>
</organism>
<evidence type="ECO:0000313" key="4">
    <source>
        <dbReference type="Proteomes" id="UP000295685"/>
    </source>
</evidence>
<accession>A0A4R8SGM6</accession>
<sequence>MSADQKLGSVAAGLDDDIGMTTGRFPTIARVFGGCAALLSGRRNTSAHPDAEADERLVTIEEFAAEFDHVLIRKRLLTGAQRAVIDGGTRSRGVVTGLRATGSGREMQLDLMVTRPDGRQFPARETAVIPASALSKMAPGSVIDAYYRPGDHSIIAVRACSD</sequence>
<proteinExistence type="predicted"/>
<evidence type="ECO:0000313" key="2">
    <source>
        <dbReference type="EMBL" id="TEA05170.1"/>
    </source>
</evidence>
<dbReference type="EMBL" id="PECM01000008">
    <property type="protein sequence ID" value="TEA05170.1"/>
    <property type="molecule type" value="Genomic_DNA"/>
</dbReference>
<evidence type="ECO:0000313" key="3">
    <source>
        <dbReference type="Proteomes" id="UP000294844"/>
    </source>
</evidence>
<gene>
    <name evidence="2" type="ORF">CCUG60883_02475</name>
    <name evidence="1" type="ORF">CCUG60885_02216</name>
</gene>
<protein>
    <submittedName>
        <fullName evidence="1">Uncharacterized protein</fullName>
    </submittedName>
</protein>
<comment type="caution">
    <text evidence="1">The sequence shown here is derived from an EMBL/GenBank/DDBJ whole genome shotgun (WGS) entry which is preliminary data.</text>
</comment>
<dbReference type="Proteomes" id="UP000295685">
    <property type="component" value="Unassembled WGS sequence"/>
</dbReference>
<evidence type="ECO:0000313" key="1">
    <source>
        <dbReference type="EMBL" id="TDZ96073.1"/>
    </source>
</evidence>
<dbReference type="Proteomes" id="UP000294844">
    <property type="component" value="Unassembled WGS sequence"/>
</dbReference>
<keyword evidence="3" id="KW-1185">Reference proteome</keyword>
<reference evidence="3 4" key="1">
    <citation type="journal article" date="2019" name="Sci. Rep.">
        <title>Extended insight into the Mycobacterium chelonae-abscessus complex through whole genome sequencing of Mycobacterium salmoniphilum outbreak and Mycobacterium salmoniphilum-like strains.</title>
        <authorList>
            <person name="Behra P.R.K."/>
            <person name="Das S."/>
            <person name="Pettersson B.M.F."/>
            <person name="Shirreff L."/>
            <person name="DuCote T."/>
            <person name="Jacobsson K.G."/>
            <person name="Ennis D.G."/>
            <person name="Kirsebom L.A."/>
        </authorList>
    </citation>
    <scope>NUCLEOTIDE SEQUENCE [LARGE SCALE GENOMIC DNA]</scope>
    <source>
        <strain evidence="2 3">CCUG 60883</strain>
        <strain evidence="1 4">CCUG 60885</strain>
    </source>
</reference>